<reference evidence="1" key="2">
    <citation type="journal article" date="2015" name="Genome Announc.">
        <title>Draft Genome Sequence of Filamentous Marine Cyanobacterium Lyngbya confervoides Strain BDU141951.</title>
        <authorList>
            <person name="Chandrababunaidu M.M."/>
            <person name="Sen D."/>
            <person name="Tripathy S."/>
        </authorList>
    </citation>
    <scope>NUCLEOTIDE SEQUENCE</scope>
    <source>
        <strain evidence="1">BDU141951</strain>
    </source>
</reference>
<dbReference type="AlphaFoldDB" id="A0A0C1Y3D8"/>
<reference evidence="1" key="1">
    <citation type="submission" date="2014-11" db="EMBL/GenBank/DDBJ databases">
        <authorList>
            <person name="Malar M.C."/>
            <person name="Sen D."/>
            <person name="Tripathy S."/>
        </authorList>
    </citation>
    <scope>NUCLEOTIDE SEQUENCE</scope>
    <source>
        <strain evidence="1">BDU141951</strain>
    </source>
</reference>
<evidence type="ECO:0000313" key="1">
    <source>
        <dbReference type="EMBL" id="NEV67773.1"/>
    </source>
</evidence>
<accession>A0A0C1Y3D8</accession>
<reference evidence="1" key="3">
    <citation type="submission" date="2020-02" db="EMBL/GenBank/DDBJ databases">
        <authorList>
            <person name="Sarangi A.N."/>
            <person name="Ghosh S."/>
            <person name="Mukherjee M."/>
            <person name="Tripathy S."/>
        </authorList>
    </citation>
    <scope>NUCLEOTIDE SEQUENCE</scope>
    <source>
        <strain evidence="1">BDU141951</strain>
    </source>
</reference>
<organism evidence="1">
    <name type="scientific">Lyngbya confervoides BDU141951</name>
    <dbReference type="NCBI Taxonomy" id="1574623"/>
    <lineage>
        <taxon>Bacteria</taxon>
        <taxon>Bacillati</taxon>
        <taxon>Cyanobacteriota</taxon>
        <taxon>Cyanophyceae</taxon>
        <taxon>Oscillatoriophycideae</taxon>
        <taxon>Oscillatoriales</taxon>
        <taxon>Microcoleaceae</taxon>
        <taxon>Lyngbya</taxon>
    </lineage>
</organism>
<sequence length="61" mass="6914">MTIAITTPIMSDRLTEKVVYWCCSWMAWTQVSNGHRPVISTHSIDQSVADGRYAVINSKRT</sequence>
<name>A0A0C1Y3D8_9CYAN</name>
<proteinExistence type="predicted"/>
<gene>
    <name evidence="1" type="ORF">QQ91_011660</name>
</gene>
<dbReference type="EMBL" id="JTHE02000003">
    <property type="protein sequence ID" value="NEV67773.1"/>
    <property type="molecule type" value="Genomic_DNA"/>
</dbReference>
<protein>
    <submittedName>
        <fullName evidence="1">Uncharacterized protein</fullName>
    </submittedName>
</protein>
<comment type="caution">
    <text evidence="1">The sequence shown here is derived from an EMBL/GenBank/DDBJ whole genome shotgun (WGS) entry which is preliminary data.</text>
</comment>